<dbReference type="PANTHER" id="PTHR48032">
    <property type="entry name" value="RNA-BINDING PROTEIN MUSASHI HOMOLOG RBP6"/>
    <property type="match status" value="1"/>
</dbReference>
<feature type="region of interest" description="Disordered" evidence="4">
    <location>
        <begin position="339"/>
        <end position="363"/>
    </location>
</feature>
<protein>
    <submittedName>
        <fullName evidence="6">RNA-binding protein</fullName>
    </submittedName>
</protein>
<sequence>MVVTRRSEASKSEMAEGAQEEEQQVVVDNAGGAEGDEAAAAEQGEQGEGVVPPSDEGLGADETPGAKPEEKKENEATKEASGGEAKEGEVKGDGGEGDREEPSSRKIAVLGLPYALGESDLWRHMQERFGIIQDAQLVRDKVTGRSKGFAFVTFAEDDQVKKAIESSGTFEIDGRTIDIKPAIPKAEEHRGQKFPPREGSGSGSQRGFSRAAEQNKNLDRRIFIAKISPDLEGETVKSYFSKFGDIEDFFMPRQGGSHGSHRGIAFLTFALSSCAEAALETQQHVVQEGHTVSVDRAKHRGGGGGGGGGGYGGPRSGGYGGGGYGGGYGRGGYPGDSYQGGRGGPYGSAPPQGGAYNSRGAQRHAEAVSNAHVRLFVGKLPPQCTEEEVRSHFSQYGAIQRVFIPKDNFSGRDRNFCFVTYEDPSSLSAVFAQPVHELRPGHPVAVDQANPPRNSGGGPPPQQQHYSQQQAPYSSYGNPPQMYQQQQQYYHQQQQQQQQYYHQQQSYMGNPMGGSQYSQGQGGSYGGHGGYGKQQDDQANRRYQPY</sequence>
<proteinExistence type="predicted"/>
<evidence type="ECO:0000313" key="7">
    <source>
        <dbReference type="Proteomes" id="UP000316726"/>
    </source>
</evidence>
<feature type="compositionally biased region" description="Low complexity" evidence="4">
    <location>
        <begin position="463"/>
        <end position="505"/>
    </location>
</feature>
<dbReference type="InterPro" id="IPR035979">
    <property type="entry name" value="RBD_domain_sf"/>
</dbReference>
<dbReference type="GO" id="GO:0003729">
    <property type="term" value="F:mRNA binding"/>
    <property type="evidence" value="ECO:0007669"/>
    <property type="project" value="TreeGrafter"/>
</dbReference>
<dbReference type="GO" id="GO:0006417">
    <property type="term" value="P:regulation of translation"/>
    <property type="evidence" value="ECO:0007669"/>
    <property type="project" value="TreeGrafter"/>
</dbReference>
<feature type="region of interest" description="Disordered" evidence="4">
    <location>
        <begin position="442"/>
        <end position="546"/>
    </location>
</feature>
<dbReference type="PANTHER" id="PTHR48032:SF12">
    <property type="entry name" value="RRM DOMAIN-CONTAINING PROTEIN"/>
    <property type="match status" value="1"/>
</dbReference>
<dbReference type="EMBL" id="CP031041">
    <property type="protein sequence ID" value="QDZ22655.1"/>
    <property type="molecule type" value="Genomic_DNA"/>
</dbReference>
<gene>
    <name evidence="6" type="ORF">A3770_08p51730</name>
</gene>
<dbReference type="Gene3D" id="3.30.70.330">
    <property type="match status" value="3"/>
</dbReference>
<feature type="domain" description="RRM" evidence="5">
    <location>
        <begin position="220"/>
        <end position="299"/>
    </location>
</feature>
<feature type="compositionally biased region" description="Basic and acidic residues" evidence="4">
    <location>
        <begin position="67"/>
        <end position="78"/>
    </location>
</feature>
<evidence type="ECO:0000256" key="2">
    <source>
        <dbReference type="ARBA" id="ARBA00022884"/>
    </source>
</evidence>
<name>A0A5B8MSQ1_9CHLO</name>
<dbReference type="PROSITE" id="PS50102">
    <property type="entry name" value="RRM"/>
    <property type="match status" value="3"/>
</dbReference>
<evidence type="ECO:0000256" key="3">
    <source>
        <dbReference type="PROSITE-ProRule" id="PRU00176"/>
    </source>
</evidence>
<dbReference type="InterPro" id="IPR000504">
    <property type="entry name" value="RRM_dom"/>
</dbReference>
<dbReference type="Proteomes" id="UP000316726">
    <property type="component" value="Chromosome 8"/>
</dbReference>
<dbReference type="SUPFAM" id="SSF54928">
    <property type="entry name" value="RNA-binding domain, RBD"/>
    <property type="match status" value="3"/>
</dbReference>
<keyword evidence="1" id="KW-0677">Repeat</keyword>
<organism evidence="6 7">
    <name type="scientific">Chloropicon primus</name>
    <dbReference type="NCBI Taxonomy" id="1764295"/>
    <lineage>
        <taxon>Eukaryota</taxon>
        <taxon>Viridiplantae</taxon>
        <taxon>Chlorophyta</taxon>
        <taxon>Chloropicophyceae</taxon>
        <taxon>Chloropicales</taxon>
        <taxon>Chloropicaceae</taxon>
        <taxon>Chloropicon</taxon>
    </lineage>
</organism>
<feature type="region of interest" description="Disordered" evidence="4">
    <location>
        <begin position="1"/>
        <end position="104"/>
    </location>
</feature>
<dbReference type="SMART" id="SM00360">
    <property type="entry name" value="RRM"/>
    <property type="match status" value="3"/>
</dbReference>
<dbReference type="AlphaFoldDB" id="A0A5B8MSQ1"/>
<feature type="region of interest" description="Disordered" evidence="4">
    <location>
        <begin position="182"/>
        <end position="212"/>
    </location>
</feature>
<evidence type="ECO:0000256" key="1">
    <source>
        <dbReference type="ARBA" id="ARBA00022737"/>
    </source>
</evidence>
<accession>A0A5B8MSQ1</accession>
<dbReference type="STRING" id="1764295.A0A5B8MSQ1"/>
<evidence type="ECO:0000259" key="5">
    <source>
        <dbReference type="PROSITE" id="PS50102"/>
    </source>
</evidence>
<feature type="domain" description="RRM" evidence="5">
    <location>
        <begin position="373"/>
        <end position="451"/>
    </location>
</feature>
<keyword evidence="2 3" id="KW-0694">RNA-binding</keyword>
<feature type="compositionally biased region" description="Basic and acidic residues" evidence="4">
    <location>
        <begin position="1"/>
        <end position="14"/>
    </location>
</feature>
<reference evidence="6 7" key="1">
    <citation type="submission" date="2018-07" db="EMBL/GenBank/DDBJ databases">
        <title>The complete nuclear genome of the prasinophyte Chloropicon primus (CCMP1205).</title>
        <authorList>
            <person name="Pombert J.-F."/>
            <person name="Otis C."/>
            <person name="Turmel M."/>
            <person name="Lemieux C."/>
        </authorList>
    </citation>
    <scope>NUCLEOTIDE SEQUENCE [LARGE SCALE GENOMIC DNA]</scope>
    <source>
        <strain evidence="6 7">CCMP1205</strain>
    </source>
</reference>
<keyword evidence="7" id="KW-1185">Reference proteome</keyword>
<evidence type="ECO:0000313" key="6">
    <source>
        <dbReference type="EMBL" id="QDZ22655.1"/>
    </source>
</evidence>
<feature type="domain" description="RRM" evidence="5">
    <location>
        <begin position="105"/>
        <end position="184"/>
    </location>
</feature>
<dbReference type="InterPro" id="IPR012677">
    <property type="entry name" value="Nucleotide-bd_a/b_plait_sf"/>
</dbReference>
<evidence type="ECO:0000256" key="4">
    <source>
        <dbReference type="SAM" id="MobiDB-lite"/>
    </source>
</evidence>
<dbReference type="OrthoDB" id="1875751at2759"/>
<feature type="compositionally biased region" description="Basic and acidic residues" evidence="4">
    <location>
        <begin position="84"/>
        <end position="104"/>
    </location>
</feature>
<feature type="compositionally biased region" description="Gly residues" evidence="4">
    <location>
        <begin position="520"/>
        <end position="532"/>
    </location>
</feature>
<feature type="compositionally biased region" description="Low complexity" evidence="4">
    <location>
        <begin position="197"/>
        <end position="210"/>
    </location>
</feature>
<dbReference type="Pfam" id="PF00076">
    <property type="entry name" value="RRM_1"/>
    <property type="match status" value="3"/>
</dbReference>